<dbReference type="InterPro" id="IPR000300">
    <property type="entry name" value="IPPc"/>
</dbReference>
<feature type="domain" description="Inositol polyphosphate-related phosphatase" evidence="1">
    <location>
        <begin position="492"/>
        <end position="787"/>
    </location>
</feature>
<dbReference type="PANTHER" id="PTHR11200:SF300">
    <property type="entry name" value="TYPE II INOSITOL 1,4,5-TRISPHOSPHATE 5-PHOSPHATASE"/>
    <property type="match status" value="1"/>
</dbReference>
<proteinExistence type="predicted"/>
<keyword evidence="3" id="KW-1185">Reference proteome</keyword>
<dbReference type="Gene3D" id="3.60.10.10">
    <property type="entry name" value="Endonuclease/exonuclease/phosphatase"/>
    <property type="match status" value="1"/>
</dbReference>
<dbReference type="AlphaFoldDB" id="A0A430QP23"/>
<dbReference type="PANTHER" id="PTHR11200">
    <property type="entry name" value="INOSITOL 5-PHOSPHATASE"/>
    <property type="match status" value="1"/>
</dbReference>
<evidence type="ECO:0000313" key="2">
    <source>
        <dbReference type="EMBL" id="RTG89441.1"/>
    </source>
</evidence>
<reference evidence="2 3" key="1">
    <citation type="journal article" date="2019" name="PLoS Pathog.">
        <title>Genome sequence of the bovine parasite Schistosoma bovis Tanzania.</title>
        <authorList>
            <person name="Oey H."/>
            <person name="Zakrzewski M."/>
            <person name="Gobert G."/>
            <person name="Gravermann K."/>
            <person name="Stoye J."/>
            <person name="Jones M."/>
            <person name="Mcmanus D."/>
            <person name="Krause L."/>
        </authorList>
    </citation>
    <scope>NUCLEOTIDE SEQUENCE [LARGE SCALE GENOMIC DNA]</scope>
    <source>
        <strain evidence="2 3">TAN1997</strain>
    </source>
</reference>
<dbReference type="GO" id="GO:0016020">
    <property type="term" value="C:membrane"/>
    <property type="evidence" value="ECO:0007669"/>
    <property type="project" value="TreeGrafter"/>
</dbReference>
<name>A0A430QP23_SCHBO</name>
<evidence type="ECO:0000259" key="1">
    <source>
        <dbReference type="SMART" id="SM00128"/>
    </source>
</evidence>
<dbReference type="EMBL" id="QMKO01001503">
    <property type="protein sequence ID" value="RTG89441.1"/>
    <property type="molecule type" value="Genomic_DNA"/>
</dbReference>
<gene>
    <name evidence="2" type="ORF">DC041_0008050</name>
</gene>
<comment type="caution">
    <text evidence="2">The sequence shown here is derived from an EMBL/GenBank/DDBJ whole genome shotgun (WGS) entry which is preliminary data.</text>
</comment>
<evidence type="ECO:0000313" key="3">
    <source>
        <dbReference type="Proteomes" id="UP000290809"/>
    </source>
</evidence>
<dbReference type="Proteomes" id="UP000290809">
    <property type="component" value="Unassembled WGS sequence"/>
</dbReference>
<dbReference type="Pfam" id="PF22669">
    <property type="entry name" value="Exo_endo_phos2"/>
    <property type="match status" value="1"/>
</dbReference>
<protein>
    <submittedName>
        <fullName evidence="2">Inositol polyphosphate 5-phosphatase INPP5B/F</fullName>
    </submittedName>
</protein>
<dbReference type="InterPro" id="IPR046985">
    <property type="entry name" value="IP5"/>
</dbReference>
<dbReference type="GO" id="GO:0004439">
    <property type="term" value="F:phosphatidylinositol-4,5-bisphosphate 5-phosphatase activity"/>
    <property type="evidence" value="ECO:0007669"/>
    <property type="project" value="TreeGrafter"/>
</dbReference>
<sequence length="787" mass="90550">MAFGSTLSCTVQKYLNLHAFSAPEPFSNHNKSERSHQLISDKLSLKNCKLEESEDLCNVVSYFEHLLVFYIRHSWLGFAFPVYINEYGRHLNFIASVIQNQPSKQSAQFSVSFCNNLHAPFIDYTFTVFSIFIFIRSQNSDLNQTGLILRDIILLNDEFSCEVDEPDHIYVTGRRWLFNHNHQNNLLIHENLNPINKSQHNASLKNNHNHNNNNNNINYDNESILIGHVDSLKHFNDNPMKVDNGKSQCRINNTYGSSQFISLSLEFFNIDDTLEFYELLIQYSIKQSNCLSVPELTIMSKNQIHFYLNNDIISLSNNSQQQFHWLNKYLDKDSFELAPNLQDSSSLLVSDSSSINENRYDYLKPASTCVKTNSCPSLDNSKLSAQSKYTKVKRKVSKRLVKIRRCQSSVSPPSIKKLESKPAKPMKKNSLAVSHNNLNYSSDSLAETVRLTYIVFFNKFLSENLEKKIVFRYTKPKNNILSNSTINYPKNKKISIFIGTWNVNGRNGSNLNLDDWLIPPEGQPPADMYVLGLQELDLRLKVITLNKTSSSGPEDLWIQQIEEALGGLLKPPSSKCNVVCQTETESTKSFAAHWFQYTGGGYIRIRRVRLAGIMMIVYISAKLSIHLRHDEISQHIVPTGVLNVMGNKGGVCLRLTIFNTSLCFVNCHLAAGKEKIDRRNQDFKEIVRKMSLLFPINPKRFPFPMKKPYFSIHDVIFVFGDLNYRITGLDSDNVRRLIRQNNYVSLLKNDELSKEMNSRKIFQGFREHKITFPPTYKFDINCQTYDS</sequence>
<organism evidence="2 3">
    <name type="scientific">Schistosoma bovis</name>
    <name type="common">Blood fluke</name>
    <dbReference type="NCBI Taxonomy" id="6184"/>
    <lineage>
        <taxon>Eukaryota</taxon>
        <taxon>Metazoa</taxon>
        <taxon>Spiralia</taxon>
        <taxon>Lophotrochozoa</taxon>
        <taxon>Platyhelminthes</taxon>
        <taxon>Trematoda</taxon>
        <taxon>Digenea</taxon>
        <taxon>Strigeidida</taxon>
        <taxon>Schistosomatoidea</taxon>
        <taxon>Schistosomatidae</taxon>
        <taxon>Schistosoma</taxon>
    </lineage>
</organism>
<feature type="non-terminal residue" evidence="2">
    <location>
        <position position="787"/>
    </location>
</feature>
<dbReference type="GO" id="GO:0046856">
    <property type="term" value="P:phosphatidylinositol dephosphorylation"/>
    <property type="evidence" value="ECO:0007669"/>
    <property type="project" value="InterPro"/>
</dbReference>
<dbReference type="STRING" id="6184.A0A430QP23"/>
<dbReference type="SUPFAM" id="SSF56219">
    <property type="entry name" value="DNase I-like"/>
    <property type="match status" value="1"/>
</dbReference>
<dbReference type="SMART" id="SM00128">
    <property type="entry name" value="IPPc"/>
    <property type="match status" value="1"/>
</dbReference>
<accession>A0A430QP23</accession>
<dbReference type="InterPro" id="IPR036691">
    <property type="entry name" value="Endo/exonu/phosph_ase_sf"/>
</dbReference>